<dbReference type="GO" id="GO:0000139">
    <property type="term" value="C:Golgi membrane"/>
    <property type="evidence" value="ECO:0007669"/>
    <property type="project" value="UniProtKB-SubCell"/>
</dbReference>
<evidence type="ECO:0000313" key="10">
    <source>
        <dbReference type="Proteomes" id="UP000886595"/>
    </source>
</evidence>
<keyword evidence="2" id="KW-0328">Glycosyltransferase</keyword>
<feature type="transmembrane region" description="Helical" evidence="8">
    <location>
        <begin position="142"/>
        <end position="165"/>
    </location>
</feature>
<evidence type="ECO:0000313" key="9">
    <source>
        <dbReference type="EMBL" id="KAG2310258.1"/>
    </source>
</evidence>
<protein>
    <submittedName>
        <fullName evidence="9">Uncharacterized protein</fullName>
    </submittedName>
</protein>
<keyword evidence="6" id="KW-0333">Golgi apparatus</keyword>
<reference evidence="9 10" key="1">
    <citation type="submission" date="2020-02" db="EMBL/GenBank/DDBJ databases">
        <authorList>
            <person name="Ma Q."/>
            <person name="Huang Y."/>
            <person name="Song X."/>
            <person name="Pei D."/>
        </authorList>
    </citation>
    <scope>NUCLEOTIDE SEQUENCE [LARGE SCALE GENOMIC DNA]</scope>
    <source>
        <strain evidence="9">Sxm20200214</strain>
        <tissue evidence="9">Leaf</tissue>
    </source>
</reference>
<keyword evidence="7 8" id="KW-0472">Membrane</keyword>
<feature type="transmembrane region" description="Helical" evidence="8">
    <location>
        <begin position="177"/>
        <end position="200"/>
    </location>
</feature>
<dbReference type="EMBL" id="JAAMPC010000005">
    <property type="protein sequence ID" value="KAG2310258.1"/>
    <property type="molecule type" value="Genomic_DNA"/>
</dbReference>
<keyword evidence="10" id="KW-1185">Reference proteome</keyword>
<keyword evidence="4 8" id="KW-0812">Transmembrane</keyword>
<evidence type="ECO:0000256" key="4">
    <source>
        <dbReference type="ARBA" id="ARBA00022692"/>
    </source>
</evidence>
<evidence type="ECO:0000256" key="6">
    <source>
        <dbReference type="ARBA" id="ARBA00023034"/>
    </source>
</evidence>
<proteinExistence type="predicted"/>
<keyword evidence="3" id="KW-0808">Transferase</keyword>
<dbReference type="PANTHER" id="PTHR32044">
    <property type="entry name" value="GLUCOMANNAN 4-BETA-MANNOSYLTRANSFERASE 9"/>
    <property type="match status" value="1"/>
</dbReference>
<sequence>MWSSKSFKENGIQNHDQQERDFMEENSCDISSLWSESSRHILLPLSSIVWSYQLRFLYGKFPYRNRERLTFFHYYSAKRCRTKATFIGLLDGGRVNKWIVTEKLGDLKAKSAPKHPKKLHFRFGDSANKIPKANAVLFHPNTVYLVCFGGIHVFELGVGMYLFSVGCYDMLFGKNHYYLYLFAQVIIFFIAGLGQIGMFVPNS</sequence>
<dbReference type="PANTHER" id="PTHR32044:SF77">
    <property type="entry name" value="GLUCOMANNAN 4-BETA-MANNOSYLTRANSFERASE 9"/>
    <property type="match status" value="1"/>
</dbReference>
<dbReference type="OrthoDB" id="1419780at2759"/>
<evidence type="ECO:0000256" key="2">
    <source>
        <dbReference type="ARBA" id="ARBA00022676"/>
    </source>
</evidence>
<comment type="subcellular location">
    <subcellularLocation>
        <location evidence="1">Golgi apparatus membrane</location>
    </subcellularLocation>
</comment>
<evidence type="ECO:0000256" key="1">
    <source>
        <dbReference type="ARBA" id="ARBA00004394"/>
    </source>
</evidence>
<name>A0A8X7VFJ8_BRACI</name>
<organism evidence="9 10">
    <name type="scientific">Brassica carinata</name>
    <name type="common">Ethiopian mustard</name>
    <name type="synonym">Abyssinian cabbage</name>
    <dbReference type="NCBI Taxonomy" id="52824"/>
    <lineage>
        <taxon>Eukaryota</taxon>
        <taxon>Viridiplantae</taxon>
        <taxon>Streptophyta</taxon>
        <taxon>Embryophyta</taxon>
        <taxon>Tracheophyta</taxon>
        <taxon>Spermatophyta</taxon>
        <taxon>Magnoliopsida</taxon>
        <taxon>eudicotyledons</taxon>
        <taxon>Gunneridae</taxon>
        <taxon>Pentapetalae</taxon>
        <taxon>rosids</taxon>
        <taxon>malvids</taxon>
        <taxon>Brassicales</taxon>
        <taxon>Brassicaceae</taxon>
        <taxon>Brassiceae</taxon>
        <taxon>Brassica</taxon>
    </lineage>
</organism>
<keyword evidence="5 8" id="KW-1133">Transmembrane helix</keyword>
<dbReference type="AlphaFoldDB" id="A0A8X7VFJ8"/>
<evidence type="ECO:0000256" key="5">
    <source>
        <dbReference type="ARBA" id="ARBA00022989"/>
    </source>
</evidence>
<gene>
    <name evidence="9" type="ORF">Bca52824_021815</name>
</gene>
<evidence type="ECO:0000256" key="7">
    <source>
        <dbReference type="ARBA" id="ARBA00023136"/>
    </source>
</evidence>
<dbReference type="GO" id="GO:0051753">
    <property type="term" value="F:mannan synthase activity"/>
    <property type="evidence" value="ECO:0007669"/>
    <property type="project" value="TreeGrafter"/>
</dbReference>
<accession>A0A8X7VFJ8</accession>
<evidence type="ECO:0000256" key="8">
    <source>
        <dbReference type="SAM" id="Phobius"/>
    </source>
</evidence>
<dbReference type="Proteomes" id="UP000886595">
    <property type="component" value="Unassembled WGS sequence"/>
</dbReference>
<evidence type="ECO:0000256" key="3">
    <source>
        <dbReference type="ARBA" id="ARBA00022679"/>
    </source>
</evidence>
<comment type="caution">
    <text evidence="9">The sequence shown here is derived from an EMBL/GenBank/DDBJ whole genome shotgun (WGS) entry which is preliminary data.</text>
</comment>